<organism evidence="5 6">
    <name type="scientific">Chamaesiphon minutus (strain ATCC 27169 / PCC 6605)</name>
    <dbReference type="NCBI Taxonomy" id="1173020"/>
    <lineage>
        <taxon>Bacteria</taxon>
        <taxon>Bacillati</taxon>
        <taxon>Cyanobacteriota</taxon>
        <taxon>Cyanophyceae</taxon>
        <taxon>Gomontiellales</taxon>
        <taxon>Chamaesiphonaceae</taxon>
        <taxon>Chamaesiphon</taxon>
    </lineage>
</organism>
<dbReference type="InterPro" id="IPR019734">
    <property type="entry name" value="TPR_rpt"/>
</dbReference>
<dbReference type="eggNOG" id="COG0457">
    <property type="taxonomic scope" value="Bacteria"/>
</dbReference>
<keyword evidence="6" id="KW-1185">Reference proteome</keyword>
<reference evidence="5 6" key="1">
    <citation type="submission" date="2012-05" db="EMBL/GenBank/DDBJ databases">
        <title>Finished chromosome of genome of Chamaesiphon sp. PCC 6605.</title>
        <authorList>
            <consortium name="US DOE Joint Genome Institute"/>
            <person name="Gugger M."/>
            <person name="Coursin T."/>
            <person name="Rippka R."/>
            <person name="Tandeau De Marsac N."/>
            <person name="Huntemann M."/>
            <person name="Wei C.-L."/>
            <person name="Han J."/>
            <person name="Detter J.C."/>
            <person name="Han C."/>
            <person name="Tapia R."/>
            <person name="Chen A."/>
            <person name="Kyrpides N."/>
            <person name="Mavromatis K."/>
            <person name="Markowitz V."/>
            <person name="Szeto E."/>
            <person name="Ivanova N."/>
            <person name="Pagani I."/>
            <person name="Pati A."/>
            <person name="Goodwin L."/>
            <person name="Nordberg H.P."/>
            <person name="Cantor M.N."/>
            <person name="Hua S.X."/>
            <person name="Woyke T."/>
            <person name="Kerfeld C.A."/>
        </authorList>
    </citation>
    <scope>NUCLEOTIDE SEQUENCE [LARGE SCALE GENOMIC DNA]</scope>
    <source>
        <strain evidence="6">ATCC 27169 / PCC 6605</strain>
    </source>
</reference>
<dbReference type="GO" id="GO:0009279">
    <property type="term" value="C:cell outer membrane"/>
    <property type="evidence" value="ECO:0007669"/>
    <property type="project" value="TreeGrafter"/>
</dbReference>
<proteinExistence type="predicted"/>
<feature type="signal peptide" evidence="4">
    <location>
        <begin position="1"/>
        <end position="34"/>
    </location>
</feature>
<evidence type="ECO:0000256" key="4">
    <source>
        <dbReference type="SAM" id="SignalP"/>
    </source>
</evidence>
<dbReference type="Proteomes" id="UP000010366">
    <property type="component" value="Chromosome"/>
</dbReference>
<keyword evidence="2 3" id="KW-0802">TPR repeat</keyword>
<dbReference type="EMBL" id="CP003600">
    <property type="protein sequence ID" value="AFY94574.1"/>
    <property type="molecule type" value="Genomic_DNA"/>
</dbReference>
<feature type="chain" id="PRO_5003936369" evidence="4">
    <location>
        <begin position="35"/>
        <end position="183"/>
    </location>
</feature>
<dbReference type="PANTHER" id="PTHR44858">
    <property type="entry name" value="TETRATRICOPEPTIDE REPEAT PROTEIN 6"/>
    <property type="match status" value="1"/>
</dbReference>
<keyword evidence="1" id="KW-0677">Repeat</keyword>
<evidence type="ECO:0000256" key="2">
    <source>
        <dbReference type="ARBA" id="ARBA00022803"/>
    </source>
</evidence>
<gene>
    <name evidence="5" type="ORF">Cha6605_3588</name>
</gene>
<evidence type="ECO:0000256" key="3">
    <source>
        <dbReference type="PROSITE-ProRule" id="PRU00339"/>
    </source>
</evidence>
<sequence length="183" mass="20425">MIQPRCMPMTKNLSSKLSILAVMAIVSIQSIAIAAPEPTETETAQPTIASLDAALKQNPQDIDAHLQRGILHAKLQQNIPAILDYTEVIRLDPSHALAYTNRAAAKLNMRDYRGAYLDYTQVIRLLPEKAITYNNRAVARHQLGDCKGAIADLRISAELFRLQGDTSSYERALNNLKVFQRKR</sequence>
<dbReference type="PATRIC" id="fig|1173020.3.peg.4117"/>
<dbReference type="InterPro" id="IPR050498">
    <property type="entry name" value="Ycf3"/>
</dbReference>
<feature type="repeat" description="TPR" evidence="3">
    <location>
        <begin position="96"/>
        <end position="129"/>
    </location>
</feature>
<accession>K9UK44</accession>
<dbReference type="Gene3D" id="1.25.40.10">
    <property type="entry name" value="Tetratricopeptide repeat domain"/>
    <property type="match status" value="2"/>
</dbReference>
<protein>
    <submittedName>
        <fullName evidence="5">Uncharacterized protein</fullName>
    </submittedName>
</protein>
<dbReference type="KEGG" id="cmp:Cha6605_3588"/>
<dbReference type="STRING" id="1173020.Cha6605_3588"/>
<evidence type="ECO:0000256" key="1">
    <source>
        <dbReference type="ARBA" id="ARBA00022737"/>
    </source>
</evidence>
<evidence type="ECO:0000313" key="5">
    <source>
        <dbReference type="EMBL" id="AFY94574.1"/>
    </source>
</evidence>
<dbReference type="SUPFAM" id="SSF48452">
    <property type="entry name" value="TPR-like"/>
    <property type="match status" value="1"/>
</dbReference>
<keyword evidence="4" id="KW-0732">Signal</keyword>
<feature type="repeat" description="TPR" evidence="3">
    <location>
        <begin position="62"/>
        <end position="95"/>
    </location>
</feature>
<evidence type="ECO:0000313" key="6">
    <source>
        <dbReference type="Proteomes" id="UP000010366"/>
    </source>
</evidence>
<name>K9UK44_CHAP6</name>
<dbReference type="InterPro" id="IPR011990">
    <property type="entry name" value="TPR-like_helical_dom_sf"/>
</dbReference>
<dbReference type="AlphaFoldDB" id="K9UK44"/>
<dbReference type="SMART" id="SM00028">
    <property type="entry name" value="TPR"/>
    <property type="match status" value="3"/>
</dbReference>
<dbReference type="GO" id="GO:0046813">
    <property type="term" value="P:receptor-mediated virion attachment to host cell"/>
    <property type="evidence" value="ECO:0007669"/>
    <property type="project" value="TreeGrafter"/>
</dbReference>
<dbReference type="PROSITE" id="PS50005">
    <property type="entry name" value="TPR"/>
    <property type="match status" value="2"/>
</dbReference>
<dbReference type="HOGENOM" id="CLU_1472697_0_0_3"/>
<dbReference type="PANTHER" id="PTHR44858:SF1">
    <property type="entry name" value="UDP-N-ACETYLGLUCOSAMINE--PEPTIDE N-ACETYLGLUCOSAMINYLTRANSFERASE SPINDLY-RELATED"/>
    <property type="match status" value="1"/>
</dbReference>